<protein>
    <submittedName>
        <fullName evidence="1">Uncharacterized protein</fullName>
    </submittedName>
</protein>
<keyword evidence="2" id="KW-1185">Reference proteome</keyword>
<dbReference type="EMBL" id="CM056743">
    <property type="protein sequence ID" value="KAJ8670291.1"/>
    <property type="molecule type" value="Genomic_DNA"/>
</dbReference>
<name>A0ACC2NH86_9HYME</name>
<dbReference type="Proteomes" id="UP001239111">
    <property type="component" value="Chromosome 3"/>
</dbReference>
<accession>A0ACC2NH86</accession>
<evidence type="ECO:0000313" key="1">
    <source>
        <dbReference type="EMBL" id="KAJ8670291.1"/>
    </source>
</evidence>
<reference evidence="1" key="1">
    <citation type="submission" date="2023-04" db="EMBL/GenBank/DDBJ databases">
        <title>A chromosome-level genome assembly of the parasitoid wasp Eretmocerus hayati.</title>
        <authorList>
            <person name="Zhong Y."/>
            <person name="Liu S."/>
            <person name="Liu Y."/>
        </authorList>
    </citation>
    <scope>NUCLEOTIDE SEQUENCE</scope>
    <source>
        <strain evidence="1">ZJU_SS_LIU_2023</strain>
    </source>
</reference>
<organism evidence="1 2">
    <name type="scientific">Eretmocerus hayati</name>
    <dbReference type="NCBI Taxonomy" id="131215"/>
    <lineage>
        <taxon>Eukaryota</taxon>
        <taxon>Metazoa</taxon>
        <taxon>Ecdysozoa</taxon>
        <taxon>Arthropoda</taxon>
        <taxon>Hexapoda</taxon>
        <taxon>Insecta</taxon>
        <taxon>Pterygota</taxon>
        <taxon>Neoptera</taxon>
        <taxon>Endopterygota</taxon>
        <taxon>Hymenoptera</taxon>
        <taxon>Apocrita</taxon>
        <taxon>Proctotrupomorpha</taxon>
        <taxon>Chalcidoidea</taxon>
        <taxon>Aphelinidae</taxon>
        <taxon>Aphelininae</taxon>
        <taxon>Eretmocerus</taxon>
    </lineage>
</organism>
<gene>
    <name evidence="1" type="ORF">QAD02_001550</name>
</gene>
<comment type="caution">
    <text evidence="1">The sequence shown here is derived from an EMBL/GenBank/DDBJ whole genome shotgun (WGS) entry which is preliminary data.</text>
</comment>
<evidence type="ECO:0000313" key="2">
    <source>
        <dbReference type="Proteomes" id="UP001239111"/>
    </source>
</evidence>
<sequence>MPEVVSEPQPENGSAKPENGVQDEVKSPEKPAKTTKNVVESETPENDQSDAAATEEASAELLKKIQKQVEFYFGDVNMQRDKFLIEQTKLDEGWIPMSVMLNFKLLAALSKNIPTIIKALRDSELIEISEDDKKIRRKPDKPLPEYNEEYRKAQEAKTIYLKGFPLDSTMEGLKSHFEPQDVENIIMRKYKKGTEYFFKGSIFVQFKTVDDAKAFLEQESIKYNGTELTKMWAADYAIFKEKERDERRQKKMKDILKSEQTKQSKNQKGNQEKPKIPKGCVIHFSNVEKEIPREKIKEELVKLDAEVVYIDYNKGDKEGWIRLQGENSAVEILKKLDSSSITVEECELKCRLIEGDEEEAYFKKVLENMASHKQNRESKGRRRGFKRQSNSHREGREGNAKRQHLSDD</sequence>
<proteinExistence type="predicted"/>